<keyword evidence="1" id="KW-0732">Signal</keyword>
<feature type="signal peptide" evidence="1">
    <location>
        <begin position="1"/>
        <end position="24"/>
    </location>
</feature>
<name>B6QAH6_TALMQ</name>
<protein>
    <submittedName>
        <fullName evidence="2">Glucan endo-1,3-alpha-glucosidase agn1, putative</fullName>
    </submittedName>
</protein>
<feature type="chain" id="PRO_5002848038" evidence="1">
    <location>
        <begin position="25"/>
        <end position="435"/>
    </location>
</feature>
<dbReference type="InterPro" id="IPR005197">
    <property type="entry name" value="Glyco_hydro_71"/>
</dbReference>
<dbReference type="VEuPathDB" id="FungiDB:PMAA_073480"/>
<sequence>MKQTTSLLLSAIAATSSFSGLTAAQKLAFAHVVVGNTAAHTQSTWESDITLAHNSGLDAFALNGGFPDGNIPAQIANAFAACEALSNGFKLFISFDYLGGGQPWPASEVVSMLKQYASSDCYLAYDGKPFVSTFEGTGNIADWAHGGPIRSAVDVYFVPDWTSLGPAGIKSYLDNIDGFFSWNMWPVGAADMTDEPDFEWLDAIGSDKTYMMGVSPWFFHSASGGTDWVWRGDDLWDDRWIQVTCVDPQFVQVVTWNDWGESSYIGPFVTASEVPAGSLAYVDNMSHQSFLDFLPFYIATFKGDTFNISRDQMQYWYRLAPAAAGSACGVYGNDPDQGQTTVDVNSIVQDKVFFSALLTADATVTVQIGSNAAVSYDGVAGMNHWSQDFNGQTGAVTFSVVRGGATVKSGIGAEITASTSLSNGCTNYNPWVGSF</sequence>
<accession>B6QAH6</accession>
<proteinExistence type="predicted"/>
<keyword evidence="3" id="KW-1185">Reference proteome</keyword>
<evidence type="ECO:0000256" key="1">
    <source>
        <dbReference type="SAM" id="SignalP"/>
    </source>
</evidence>
<dbReference type="CDD" id="cd11577">
    <property type="entry name" value="GH71"/>
    <property type="match status" value="1"/>
</dbReference>
<dbReference type="Proteomes" id="UP000001294">
    <property type="component" value="Unassembled WGS sequence"/>
</dbReference>
<evidence type="ECO:0000313" key="2">
    <source>
        <dbReference type="EMBL" id="EEA26272.1"/>
    </source>
</evidence>
<dbReference type="AlphaFoldDB" id="B6QAH6"/>
<dbReference type="OrthoDB" id="1046782at2759"/>
<dbReference type="EMBL" id="DS995900">
    <property type="protein sequence ID" value="EEA26272.1"/>
    <property type="molecule type" value="Genomic_DNA"/>
</dbReference>
<dbReference type="PhylomeDB" id="B6QAH6"/>
<reference evidence="3" key="1">
    <citation type="journal article" date="2015" name="Genome Announc.">
        <title>Genome sequence of the AIDS-associated pathogen Penicillium marneffei (ATCC18224) and its near taxonomic relative Talaromyces stipitatus (ATCC10500).</title>
        <authorList>
            <person name="Nierman W.C."/>
            <person name="Fedorova-Abrams N.D."/>
            <person name="Andrianopoulos A."/>
        </authorList>
    </citation>
    <scope>NUCLEOTIDE SEQUENCE [LARGE SCALE GENOMIC DNA]</scope>
    <source>
        <strain evidence="3">ATCC 18224 / CBS 334.59 / QM 7333</strain>
    </source>
</reference>
<dbReference type="GO" id="GO:0051118">
    <property type="term" value="F:glucan endo-1,3-alpha-glucosidase activity"/>
    <property type="evidence" value="ECO:0007669"/>
    <property type="project" value="InterPro"/>
</dbReference>
<gene>
    <name evidence="2" type="ORF">PMAA_073480</name>
</gene>
<dbReference type="Gene3D" id="3.20.20.80">
    <property type="entry name" value="Glycosidases"/>
    <property type="match status" value="1"/>
</dbReference>
<dbReference type="HOGENOM" id="CLU_019141_1_0_1"/>
<organism evidence="2 3">
    <name type="scientific">Talaromyces marneffei (strain ATCC 18224 / CBS 334.59 / QM 7333)</name>
    <name type="common">Penicillium marneffei</name>
    <dbReference type="NCBI Taxonomy" id="441960"/>
    <lineage>
        <taxon>Eukaryota</taxon>
        <taxon>Fungi</taxon>
        <taxon>Dikarya</taxon>
        <taxon>Ascomycota</taxon>
        <taxon>Pezizomycotina</taxon>
        <taxon>Eurotiomycetes</taxon>
        <taxon>Eurotiomycetidae</taxon>
        <taxon>Eurotiales</taxon>
        <taxon>Trichocomaceae</taxon>
        <taxon>Talaromyces</taxon>
        <taxon>Talaromyces sect. Talaromyces</taxon>
    </lineage>
</organism>
<dbReference type="Pfam" id="PF03659">
    <property type="entry name" value="Glyco_hydro_71"/>
    <property type="match status" value="1"/>
</dbReference>
<evidence type="ECO:0000313" key="3">
    <source>
        <dbReference type="Proteomes" id="UP000001294"/>
    </source>
</evidence>